<feature type="region of interest" description="Disordered" evidence="4">
    <location>
        <begin position="345"/>
        <end position="384"/>
    </location>
</feature>
<dbReference type="GO" id="GO:0005524">
    <property type="term" value="F:ATP binding"/>
    <property type="evidence" value="ECO:0007669"/>
    <property type="project" value="UniProtKB-UniRule"/>
</dbReference>
<dbReference type="SMART" id="SM00220">
    <property type="entry name" value="S_TKc"/>
    <property type="match status" value="1"/>
</dbReference>
<dbReference type="CDD" id="cd06257">
    <property type="entry name" value="DnaJ"/>
    <property type="match status" value="1"/>
</dbReference>
<accession>A0AAF3F3A4</accession>
<dbReference type="InterPro" id="IPR017441">
    <property type="entry name" value="Protein_kinase_ATP_BS"/>
</dbReference>
<dbReference type="Proteomes" id="UP000887575">
    <property type="component" value="Unassembled WGS sequence"/>
</dbReference>
<dbReference type="InterPro" id="IPR029021">
    <property type="entry name" value="Prot-tyrosine_phosphatase-like"/>
</dbReference>
<dbReference type="SMART" id="SM01326">
    <property type="entry name" value="PTEN_C2"/>
    <property type="match status" value="1"/>
</dbReference>
<dbReference type="AlphaFoldDB" id="A0AAF3F3A4"/>
<dbReference type="Gene3D" id="3.90.190.10">
    <property type="entry name" value="Protein tyrosine phosphatase superfamily"/>
    <property type="match status" value="1"/>
</dbReference>
<feature type="binding site" evidence="3">
    <location>
        <position position="69"/>
    </location>
    <ligand>
        <name>ATP</name>
        <dbReference type="ChEBI" id="CHEBI:30616"/>
    </ligand>
</feature>
<dbReference type="SUPFAM" id="SSF46565">
    <property type="entry name" value="Chaperone J-domain"/>
    <property type="match status" value="1"/>
</dbReference>
<name>A0AAF3F3A4_9BILA</name>
<dbReference type="FunFam" id="1.10.287.110:FF:000002">
    <property type="entry name" value="putative tyrosine-protein phosphatase auxilin isoform X2"/>
    <property type="match status" value="1"/>
</dbReference>
<dbReference type="PROSITE" id="PS50011">
    <property type="entry name" value="PROTEIN_KINASE_DOM"/>
    <property type="match status" value="1"/>
</dbReference>
<dbReference type="WBParaSite" id="MBELARI_LOCUS2105.1">
    <property type="protein sequence ID" value="MBELARI_LOCUS2105.1"/>
    <property type="gene ID" value="MBELARI_LOCUS2105"/>
</dbReference>
<dbReference type="InterPro" id="IPR000719">
    <property type="entry name" value="Prot_kinase_dom"/>
</dbReference>
<dbReference type="PANTHER" id="PTHR22967">
    <property type="entry name" value="SERINE/THREONINE PROTEIN KINASE"/>
    <property type="match status" value="1"/>
</dbReference>
<evidence type="ECO:0000256" key="1">
    <source>
        <dbReference type="ARBA" id="ARBA00004132"/>
    </source>
</evidence>
<feature type="compositionally biased region" description="Polar residues" evidence="4">
    <location>
        <begin position="1012"/>
        <end position="1025"/>
    </location>
</feature>
<feature type="region of interest" description="Disordered" evidence="4">
    <location>
        <begin position="999"/>
        <end position="1025"/>
    </location>
</feature>
<dbReference type="InterPro" id="IPR011009">
    <property type="entry name" value="Kinase-like_dom_sf"/>
</dbReference>
<feature type="region of interest" description="Disordered" evidence="4">
    <location>
        <begin position="937"/>
        <end position="974"/>
    </location>
</feature>
<dbReference type="InterPro" id="IPR036869">
    <property type="entry name" value="J_dom_sf"/>
</dbReference>
<feature type="region of interest" description="Disordered" evidence="4">
    <location>
        <begin position="875"/>
        <end position="925"/>
    </location>
</feature>
<evidence type="ECO:0000259" key="7">
    <source>
        <dbReference type="PROSITE" id="PS51182"/>
    </source>
</evidence>
<evidence type="ECO:0000313" key="9">
    <source>
        <dbReference type="WBParaSite" id="MBELARI_LOCUS2105.1"/>
    </source>
</evidence>
<feature type="compositionally biased region" description="Low complexity" evidence="4">
    <location>
        <begin position="914"/>
        <end position="924"/>
    </location>
</feature>
<feature type="compositionally biased region" description="Polar residues" evidence="4">
    <location>
        <begin position="834"/>
        <end position="854"/>
    </location>
</feature>
<proteinExistence type="predicted"/>
<evidence type="ECO:0000256" key="2">
    <source>
        <dbReference type="ARBA" id="ARBA00022741"/>
    </source>
</evidence>
<dbReference type="PROSITE" id="PS51182">
    <property type="entry name" value="C2_TENSIN"/>
    <property type="match status" value="1"/>
</dbReference>
<dbReference type="Pfam" id="PF00069">
    <property type="entry name" value="Pkinase"/>
    <property type="match status" value="1"/>
</dbReference>
<evidence type="ECO:0000313" key="8">
    <source>
        <dbReference type="Proteomes" id="UP000887575"/>
    </source>
</evidence>
<dbReference type="GO" id="GO:0035612">
    <property type="term" value="F:AP-2 adaptor complex binding"/>
    <property type="evidence" value="ECO:0007669"/>
    <property type="project" value="TreeGrafter"/>
</dbReference>
<dbReference type="GO" id="GO:2000369">
    <property type="term" value="P:regulation of clathrin-dependent endocytosis"/>
    <property type="evidence" value="ECO:0007669"/>
    <property type="project" value="TreeGrafter"/>
</dbReference>
<feature type="compositionally biased region" description="Low complexity" evidence="4">
    <location>
        <begin position="358"/>
        <end position="369"/>
    </location>
</feature>
<organism evidence="8 9">
    <name type="scientific">Mesorhabditis belari</name>
    <dbReference type="NCBI Taxonomy" id="2138241"/>
    <lineage>
        <taxon>Eukaryota</taxon>
        <taxon>Metazoa</taxon>
        <taxon>Ecdysozoa</taxon>
        <taxon>Nematoda</taxon>
        <taxon>Chromadorea</taxon>
        <taxon>Rhabditida</taxon>
        <taxon>Rhabditina</taxon>
        <taxon>Rhabditomorpha</taxon>
        <taxon>Rhabditoidea</taxon>
        <taxon>Rhabditidae</taxon>
        <taxon>Mesorhabditinae</taxon>
        <taxon>Mesorhabditis</taxon>
    </lineage>
</organism>
<dbReference type="Pfam" id="PF10409">
    <property type="entry name" value="PTEN_C2"/>
    <property type="match status" value="1"/>
</dbReference>
<dbReference type="GO" id="GO:0045747">
    <property type="term" value="P:positive regulation of Notch signaling pathway"/>
    <property type="evidence" value="ECO:0007669"/>
    <property type="project" value="TreeGrafter"/>
</dbReference>
<sequence length="1176" mass="128163">MADQIKGFASRLLGGSASSSLGLTESDPLVGAAVKVADVQYAIRRKIGSGGFADVYAAENSNHEWVALKLIRAHDAESEKAALQELQICKLLTGHPSVMRFVAAAKKPNDRGFEFTLVTELCSGGSVVDLLQSTNLSHEQIIRIVYSAVKGVAHMHAQNPPITNRDIKLENLLIDAQGRVKMCDFGSATREQHQPSHEWTSSQRSAIEESYAKHTTPMYRAPEILETYQDHPIGPALDIWALGCVFYYLAYRIHPFEDSSKLRICNGKMLAPKDQSLHVNDIFRDVILTCLKLDPNNRPSANELVSMIEALAAAYGIDPDGPIKGVDTKNLMGGPASVAVQSIVSSHAQPTKPPPPQSSQSAPQKATQAPPRPPPAASASKAPEETAAAMFGALKGGGLSLLKNFKEKTAAVVSTVQSTYGSKGPTITQITSRLLLAPILEGVPDVLAHQAEEALKSHLAMARRPYLVINLSTRDLRCEYSLRPHSEPMNSPCTSVPPSLDAAIRVAKTAGRYLSHDKNGMIVLYGVEENCILMAAALLLYFKLCIRPYQCFEIINKSRADQVMPELPPSYHNLLDAVVMLAYREIKDIASKIHNKTIELTSLSIAPIPAINRSGTGCRPLVEVFVGDTKVFATAQRYDETTEFQKELGYARLELGNTAINDEVTVIVSHARHSSLHGSMSLVPIFTFNFNPRFLNGQTTSLVFPKHQLDVDKDADQKMDSGFKASLNIQYGNGSLGGLPDSFRYDEENCSRSANMFSDSHEYGEALRLLDAASPTELPDFPSLPGHTSFKNKATPSRPPAPASAQAKEQKQPKQDQHPAFFSSLFSGAPAPSVSPTPRTEPLSTITTRPQQMPKNEKFDEAEMYERMAGIRVGAEVEQEDETPIFDNRSTNIPSTQPDVFDLLGSEDNFPTASKSSSQTISSSAPFDPFAELLTDQKQSTPTHSSSARSPAPQSDLLNWDTPLAPSSTTGMHRNASAPVFQQQQQPAAASFDPFADFLATTSDPASKPASGANSGRSTPAQARPNYNRSLFENMSGQSKKPGVNAFEDLLSAHNFTSSNANRNRTMADMRREEDVRGMDPVSIKIRDWTSGKERNIRALLGSLNEVLWDGAAKWEQTSMASLLTANEVKKSYRKACLVVHPDKQTGQPHEELARAIFTELNDAWSAFEAAGQPSL</sequence>
<feature type="domain" description="Protein kinase" evidence="5">
    <location>
        <begin position="41"/>
        <end position="311"/>
    </location>
</feature>
<feature type="compositionally biased region" description="Basic and acidic residues" evidence="4">
    <location>
        <begin position="808"/>
        <end position="817"/>
    </location>
</feature>
<dbReference type="GO" id="GO:0030136">
    <property type="term" value="C:clathrin-coated vesicle"/>
    <property type="evidence" value="ECO:0007669"/>
    <property type="project" value="UniProtKB-SubCell"/>
</dbReference>
<evidence type="ECO:0000256" key="4">
    <source>
        <dbReference type="SAM" id="MobiDB-lite"/>
    </source>
</evidence>
<dbReference type="PROSITE" id="PS50076">
    <property type="entry name" value="DNAJ_2"/>
    <property type="match status" value="1"/>
</dbReference>
<dbReference type="InterPro" id="IPR001623">
    <property type="entry name" value="DnaJ_domain"/>
</dbReference>
<reference evidence="9" key="1">
    <citation type="submission" date="2024-02" db="UniProtKB">
        <authorList>
            <consortium name="WormBaseParasite"/>
        </authorList>
    </citation>
    <scope>IDENTIFICATION</scope>
</reference>
<dbReference type="SMART" id="SM00271">
    <property type="entry name" value="DnaJ"/>
    <property type="match status" value="1"/>
</dbReference>
<keyword evidence="3" id="KW-0067">ATP-binding</keyword>
<evidence type="ECO:0000259" key="6">
    <source>
        <dbReference type="PROSITE" id="PS50076"/>
    </source>
</evidence>
<keyword evidence="2 3" id="KW-0547">Nucleotide-binding</keyword>
<feature type="domain" description="C2 tensin-type" evidence="7">
    <location>
        <begin position="595"/>
        <end position="732"/>
    </location>
</feature>
<feature type="domain" description="J" evidence="6">
    <location>
        <begin position="1113"/>
        <end position="1176"/>
    </location>
</feature>
<dbReference type="GO" id="GO:0004674">
    <property type="term" value="F:protein serine/threonine kinase activity"/>
    <property type="evidence" value="ECO:0007669"/>
    <property type="project" value="TreeGrafter"/>
</dbReference>
<dbReference type="Gene3D" id="1.10.287.110">
    <property type="entry name" value="DnaJ domain"/>
    <property type="match status" value="1"/>
</dbReference>
<evidence type="ECO:0000259" key="5">
    <source>
        <dbReference type="PROSITE" id="PS50011"/>
    </source>
</evidence>
<dbReference type="Gene3D" id="1.10.510.10">
    <property type="entry name" value="Transferase(Phosphotransferase) domain 1"/>
    <property type="match status" value="1"/>
</dbReference>
<dbReference type="InterPro" id="IPR014020">
    <property type="entry name" value="Tensin_C2-dom"/>
</dbReference>
<evidence type="ECO:0000256" key="3">
    <source>
        <dbReference type="PROSITE-ProRule" id="PRU10141"/>
    </source>
</evidence>
<keyword evidence="8" id="KW-1185">Reference proteome</keyword>
<feature type="region of interest" description="Disordered" evidence="4">
    <location>
        <begin position="778"/>
        <end position="856"/>
    </location>
</feature>
<dbReference type="SUPFAM" id="SSF56112">
    <property type="entry name" value="Protein kinase-like (PK-like)"/>
    <property type="match status" value="1"/>
</dbReference>
<dbReference type="PANTHER" id="PTHR22967:SF105">
    <property type="entry name" value="CYCLIN-G-ASSOCIATED KINASE"/>
    <property type="match status" value="1"/>
</dbReference>
<dbReference type="PROSITE" id="PS00107">
    <property type="entry name" value="PROTEIN_KINASE_ATP"/>
    <property type="match status" value="1"/>
</dbReference>
<protein>
    <submittedName>
        <fullName evidence="9">Cyclin-G-associated kinase</fullName>
    </submittedName>
</protein>
<comment type="subcellular location">
    <subcellularLocation>
        <location evidence="1">Cytoplasmic vesicle</location>
        <location evidence="1">Clathrin-coated vesicle</location>
    </subcellularLocation>
</comment>
<feature type="compositionally biased region" description="Polar residues" evidence="4">
    <location>
        <begin position="888"/>
        <end position="898"/>
    </location>
</feature>
<dbReference type="Gene3D" id="2.60.40.1110">
    <property type="match status" value="1"/>
</dbReference>
<feature type="compositionally biased region" description="Polar residues" evidence="4">
    <location>
        <begin position="937"/>
        <end position="957"/>
    </location>
</feature>